<gene>
    <name evidence="2" type="ORF">ACFQZS_07675</name>
</gene>
<keyword evidence="3" id="KW-1185">Reference proteome</keyword>
<dbReference type="RefSeq" id="WP_377098891.1">
    <property type="nucleotide sequence ID" value="NZ_JBHTHU010000005.1"/>
</dbReference>
<organism evidence="2 3">
    <name type="scientific">Mucilaginibacter calamicampi</name>
    <dbReference type="NCBI Taxonomy" id="1302352"/>
    <lineage>
        <taxon>Bacteria</taxon>
        <taxon>Pseudomonadati</taxon>
        <taxon>Bacteroidota</taxon>
        <taxon>Sphingobacteriia</taxon>
        <taxon>Sphingobacteriales</taxon>
        <taxon>Sphingobacteriaceae</taxon>
        <taxon>Mucilaginibacter</taxon>
    </lineage>
</organism>
<feature type="region of interest" description="Disordered" evidence="1">
    <location>
        <begin position="1"/>
        <end position="76"/>
    </location>
</feature>
<feature type="compositionally biased region" description="Polar residues" evidence="1">
    <location>
        <begin position="45"/>
        <end position="58"/>
    </location>
</feature>
<reference evidence="3" key="1">
    <citation type="journal article" date="2019" name="Int. J. Syst. Evol. Microbiol.">
        <title>The Global Catalogue of Microorganisms (GCM) 10K type strain sequencing project: providing services to taxonomists for standard genome sequencing and annotation.</title>
        <authorList>
            <consortium name="The Broad Institute Genomics Platform"/>
            <consortium name="The Broad Institute Genome Sequencing Center for Infectious Disease"/>
            <person name="Wu L."/>
            <person name="Ma J."/>
        </authorList>
    </citation>
    <scope>NUCLEOTIDE SEQUENCE [LARGE SCALE GENOMIC DNA]</scope>
    <source>
        <strain evidence="3">CCUG 63418</strain>
    </source>
</reference>
<feature type="compositionally biased region" description="Gly residues" evidence="1">
    <location>
        <begin position="67"/>
        <end position="76"/>
    </location>
</feature>
<feature type="compositionally biased region" description="Basic and acidic residues" evidence="1">
    <location>
        <begin position="1"/>
        <end position="18"/>
    </location>
</feature>
<protein>
    <submittedName>
        <fullName evidence="2">Uncharacterized protein</fullName>
    </submittedName>
</protein>
<name>A0ABW2YZV7_9SPHI</name>
<evidence type="ECO:0000256" key="1">
    <source>
        <dbReference type="SAM" id="MobiDB-lite"/>
    </source>
</evidence>
<evidence type="ECO:0000313" key="3">
    <source>
        <dbReference type="Proteomes" id="UP001596958"/>
    </source>
</evidence>
<sequence>METKDLNNPDQQDKRPDFLKNTPEVEGFGDEVDETLKQESHPDLGNQSQTGAATNNNGLDIEPEPGDTGGIVGTDD</sequence>
<evidence type="ECO:0000313" key="2">
    <source>
        <dbReference type="EMBL" id="MFD0750016.1"/>
    </source>
</evidence>
<dbReference type="EMBL" id="JBHTHU010000005">
    <property type="protein sequence ID" value="MFD0750016.1"/>
    <property type="molecule type" value="Genomic_DNA"/>
</dbReference>
<comment type="caution">
    <text evidence="2">The sequence shown here is derived from an EMBL/GenBank/DDBJ whole genome shotgun (WGS) entry which is preliminary data.</text>
</comment>
<accession>A0ABW2YZV7</accession>
<dbReference type="Proteomes" id="UP001596958">
    <property type="component" value="Unassembled WGS sequence"/>
</dbReference>
<proteinExistence type="predicted"/>